<dbReference type="GO" id="GO:0005789">
    <property type="term" value="C:endoplasmic reticulum membrane"/>
    <property type="evidence" value="ECO:0007669"/>
    <property type="project" value="UniProtKB-SubCell"/>
</dbReference>
<keyword evidence="14" id="KW-0010">Activator</keyword>
<comment type="subcellular location">
    <subcellularLocation>
        <location evidence="3">Cytoplasmic vesicle</location>
        <location evidence="3">COPII-coated vesicle membrane</location>
        <topology evidence="3">Multi-pass membrane protein</topology>
    </subcellularLocation>
    <subcellularLocation>
        <location evidence="2">Endoplasmic reticulum membrane</location>
        <topology evidence="2">Multi-pass membrane protein</topology>
    </subcellularLocation>
    <subcellularLocation>
        <location evidence="4">Golgi apparatus membrane</location>
        <topology evidence="4">Multi-pass membrane protein</topology>
    </subcellularLocation>
    <subcellularLocation>
        <location evidence="1">Nucleus</location>
    </subcellularLocation>
</comment>
<dbReference type="GO" id="GO:0000139">
    <property type="term" value="C:Golgi membrane"/>
    <property type="evidence" value="ECO:0007669"/>
    <property type="project" value="UniProtKB-SubCell"/>
</dbReference>
<evidence type="ECO:0000256" key="16">
    <source>
        <dbReference type="ARBA" id="ARBA00023166"/>
    </source>
</evidence>
<dbReference type="PROSITE" id="PS50888">
    <property type="entry name" value="BHLH"/>
    <property type="match status" value="1"/>
</dbReference>
<keyword evidence="5" id="KW-0153">Cholesterol metabolism</keyword>
<keyword evidence="7" id="KW-0256">Endoplasmic reticulum</keyword>
<keyword evidence="12" id="KW-0238">DNA-binding</keyword>
<dbReference type="GO" id="GO:0010886">
    <property type="term" value="P:positive regulation of cholesterol storage"/>
    <property type="evidence" value="ECO:0007669"/>
    <property type="project" value="TreeGrafter"/>
</dbReference>
<keyword evidence="8" id="KW-1133">Transmembrane helix</keyword>
<evidence type="ECO:0000256" key="6">
    <source>
        <dbReference type="ARBA" id="ARBA00022692"/>
    </source>
</evidence>
<evidence type="ECO:0000256" key="9">
    <source>
        <dbReference type="ARBA" id="ARBA00023015"/>
    </source>
</evidence>
<evidence type="ECO:0000256" key="17">
    <source>
        <dbReference type="ARBA" id="ARBA00023221"/>
    </source>
</evidence>
<keyword evidence="15" id="KW-0804">Transcription</keyword>
<keyword evidence="17" id="KW-0753">Steroid metabolism</keyword>
<dbReference type="PANTHER" id="PTHR46062">
    <property type="entry name" value="STEROL REGULATORY ELEMENT-BINDING PROTEIN"/>
    <property type="match status" value="1"/>
</dbReference>
<dbReference type="GO" id="GO:0008203">
    <property type="term" value="P:cholesterol metabolic process"/>
    <property type="evidence" value="ECO:0007669"/>
    <property type="project" value="UniProtKB-KW"/>
</dbReference>
<evidence type="ECO:0000256" key="4">
    <source>
        <dbReference type="ARBA" id="ARBA00004653"/>
    </source>
</evidence>
<evidence type="ECO:0000256" key="8">
    <source>
        <dbReference type="ARBA" id="ARBA00022989"/>
    </source>
</evidence>
<keyword evidence="11" id="KW-0443">Lipid metabolism</keyword>
<dbReference type="GO" id="GO:0012507">
    <property type="term" value="C:ER to Golgi transport vesicle membrane"/>
    <property type="evidence" value="ECO:0007669"/>
    <property type="project" value="UniProtKB-SubCell"/>
</dbReference>
<evidence type="ECO:0000256" key="23">
    <source>
        <dbReference type="ARBA" id="ARBA00045168"/>
    </source>
</evidence>
<keyword evidence="10" id="KW-0333">Golgi apparatus</keyword>
<dbReference type="GO" id="GO:0000978">
    <property type="term" value="F:RNA polymerase II cis-regulatory region sequence-specific DNA binding"/>
    <property type="evidence" value="ECO:0007669"/>
    <property type="project" value="TreeGrafter"/>
</dbReference>
<evidence type="ECO:0000256" key="3">
    <source>
        <dbReference type="ARBA" id="ARBA00004557"/>
    </source>
</evidence>
<protein>
    <recommendedName>
        <fullName evidence="21">Sterol regulatory element-binding protein 2</fullName>
    </recommendedName>
    <alternativeName>
        <fullName evidence="22">Sterol regulatory element-binding transcription factor 2</fullName>
    </alternativeName>
</protein>
<evidence type="ECO:0000256" key="15">
    <source>
        <dbReference type="ARBA" id="ARBA00023163"/>
    </source>
</evidence>
<name>A0A3B3RBI9_9TELE</name>
<evidence type="ECO:0000256" key="24">
    <source>
        <dbReference type="SAM" id="MobiDB-lite"/>
    </source>
</evidence>
<organism evidence="26 27">
    <name type="scientific">Paramormyrops kingsleyae</name>
    <dbReference type="NCBI Taxonomy" id="1676925"/>
    <lineage>
        <taxon>Eukaryota</taxon>
        <taxon>Metazoa</taxon>
        <taxon>Chordata</taxon>
        <taxon>Craniata</taxon>
        <taxon>Vertebrata</taxon>
        <taxon>Euteleostomi</taxon>
        <taxon>Actinopterygii</taxon>
        <taxon>Neopterygii</taxon>
        <taxon>Teleostei</taxon>
        <taxon>Osteoglossocephala</taxon>
        <taxon>Osteoglossomorpha</taxon>
        <taxon>Osteoglossiformes</taxon>
        <taxon>Mormyridae</taxon>
        <taxon>Paramormyrops</taxon>
    </lineage>
</organism>
<evidence type="ECO:0000256" key="1">
    <source>
        <dbReference type="ARBA" id="ARBA00004123"/>
    </source>
</evidence>
<dbReference type="SMART" id="SM00353">
    <property type="entry name" value="HLH"/>
    <property type="match status" value="1"/>
</dbReference>
<dbReference type="Proteomes" id="UP000261540">
    <property type="component" value="Unplaced"/>
</dbReference>
<evidence type="ECO:0000256" key="22">
    <source>
        <dbReference type="ARBA" id="ARBA00042214"/>
    </source>
</evidence>
<keyword evidence="19" id="KW-0968">Cytoplasmic vesicle</keyword>
<dbReference type="GO" id="GO:0005634">
    <property type="term" value="C:nucleus"/>
    <property type="evidence" value="ECO:0007669"/>
    <property type="project" value="UniProtKB-SubCell"/>
</dbReference>
<comment type="similarity">
    <text evidence="20">Belongs to the SREBP family.</text>
</comment>
<accession>A0A3B3RBI9</accession>
<dbReference type="AlphaFoldDB" id="A0A3B3RBI9"/>
<dbReference type="OrthoDB" id="2133190at2759"/>
<comment type="function">
    <text evidence="23">Precursor of the transcription factor form (Processed sterol regulatory element-binding protein 2), which is embedded in the endoplasmic reticulum membrane. Low sterol concentrations promote processing of this form, releasing the transcription factor form that translocates into the nucleus and activates transcription of genes involved in cholesterol biosynthesis.</text>
</comment>
<evidence type="ECO:0000256" key="20">
    <source>
        <dbReference type="ARBA" id="ARBA00038460"/>
    </source>
</evidence>
<dbReference type="STRING" id="1676925.ENSPKIP00000015679"/>
<feature type="domain" description="BHLH" evidence="25">
    <location>
        <begin position="351"/>
        <end position="401"/>
    </location>
</feature>
<keyword evidence="16" id="KW-1207">Sterol metabolism</keyword>
<dbReference type="SUPFAM" id="SSF47459">
    <property type="entry name" value="HLH, helix-loop-helix DNA-binding domain"/>
    <property type="match status" value="1"/>
</dbReference>
<evidence type="ECO:0000256" key="21">
    <source>
        <dbReference type="ARBA" id="ARBA00039750"/>
    </source>
</evidence>
<dbReference type="GeneTree" id="ENSGT00940000157339"/>
<evidence type="ECO:0000256" key="2">
    <source>
        <dbReference type="ARBA" id="ARBA00004477"/>
    </source>
</evidence>
<proteinExistence type="inferred from homology"/>
<dbReference type="GO" id="GO:0046983">
    <property type="term" value="F:protein dimerization activity"/>
    <property type="evidence" value="ECO:0007669"/>
    <property type="project" value="InterPro"/>
</dbReference>
<evidence type="ECO:0000256" key="14">
    <source>
        <dbReference type="ARBA" id="ARBA00023159"/>
    </source>
</evidence>
<reference evidence="26" key="2">
    <citation type="submission" date="2025-09" db="UniProtKB">
        <authorList>
            <consortium name="Ensembl"/>
        </authorList>
    </citation>
    <scope>IDENTIFICATION</scope>
</reference>
<evidence type="ECO:0000256" key="13">
    <source>
        <dbReference type="ARBA" id="ARBA00023136"/>
    </source>
</evidence>
<feature type="compositionally biased region" description="Pro residues" evidence="24">
    <location>
        <begin position="65"/>
        <end position="75"/>
    </location>
</feature>
<evidence type="ECO:0000313" key="26">
    <source>
        <dbReference type="Ensembl" id="ENSPKIP00000015679.1"/>
    </source>
</evidence>
<dbReference type="InterPro" id="IPR011598">
    <property type="entry name" value="bHLH_dom"/>
</dbReference>
<dbReference type="InterPro" id="IPR036638">
    <property type="entry name" value="HLH_DNA-bd_sf"/>
</dbReference>
<gene>
    <name evidence="26" type="primary">SREBF2</name>
</gene>
<sequence>MDKKQYLSVENMDPALSELAEEFSLGDIDEMLQFVSNQVGDFPDIFEDQYLRGSAKNGEASAPQPATPAPPPAALPPSLTATTVQCLTPPQTPVQVVAPKLLPVRPSPVLHPRPQSILHLQPQQIHKVALQTQAVPAHSPGFAVQTQPVPLQSHAQAQTVMFAPSLTTASQPQFIQSSVVYHQTPTPGFQVLQPQVQNIVASPQVQPMAFQHQGVLTPANQTIQTVTTAQPVVHAVPQHIQQVPVLVHQPQIIKTDSLVLTTLKSDATQVLPTMHNPPSITALTTPIQTTSLQVPTLMSSNILTTLPVVVGGGDKQVSQVMCQGGSIAMATQDQGAGLGVSLGSGVVMEGERKTTHNIIEKRYRSSINDKIVELRDLVMGNDAKMHKSGVLRKSIDYIKYLQQVNRKLRQENMTLKMAKQKSKSIRRVENVLRMPERVTMSPPFSDSDSNSSCQLSPYCVDSESGTPMSEHELVKSEPDSPASLAVMDRSRLLLCCLTFLCLSLNPLPSLLRFGEQGGVSWSSLEDGRGSSRVVLSHPNPSQTFPGWLWRLVPWVCMWLLSGVGAVWGCVRVLYLWEPVTPLHSPKSFCFWRHRKQADLHLYRGNFPAAEASLQTCLSLLSRTLPTNHLDLTCSLCWNVIRYCLFWPHPLRQLVHWIGGDREWEESQTSSRDAALVYHSLSQLQLTGMLPQHGALWGLCLSLNAVNLSEGAQGKVSPAQLAEIYINAAIALKATLGRRCSFLPAYMLSRAQNTACQSDCRPHPDWLHWLSTPLGRQFFLSCDWSVRSSSLEDMYTSQRDPADSISQLHRCFCQKLLERAVWALIQPRPQMAVQENDSGEIFSALERLQLVDSCTEETRTPSVSSSPTVGDPLCRWWVAVLKAASHWLQGDDVAASTSLAGAERMPRVLHELSHPLPKAVLQMCKAARLSLTVPSSQGALACLSHCDQAGGHLCAGSSVALVQTGDRLSKGVELLVCDFLLTLRTMVWQRGCVPGGDPGPVSSYQLAGFQRDLSSMRRLGQYCKQAQGKLFLHETTVRLMAGASPMRTHRLLDHTLRRPTPSRSCGAEGALGEQERARAILLACSHLPVPLLPPPGQGARLLSEAKRTLERAGDRRSLRDCQRVLLRLGGGTAMAAS</sequence>
<keyword evidence="13" id="KW-0472">Membrane</keyword>
<dbReference type="PANTHER" id="PTHR46062:SF3">
    <property type="entry name" value="STEROL REGULATORY ELEMENT-BINDING PROTEIN 2"/>
    <property type="match status" value="1"/>
</dbReference>
<feature type="region of interest" description="Disordered" evidence="24">
    <location>
        <begin position="55"/>
        <end position="77"/>
    </location>
</feature>
<evidence type="ECO:0000256" key="18">
    <source>
        <dbReference type="ARBA" id="ARBA00023242"/>
    </source>
</evidence>
<dbReference type="GO" id="GO:0045944">
    <property type="term" value="P:positive regulation of transcription by RNA polymerase II"/>
    <property type="evidence" value="ECO:0007669"/>
    <property type="project" value="TreeGrafter"/>
</dbReference>
<evidence type="ECO:0000259" key="25">
    <source>
        <dbReference type="PROSITE" id="PS50888"/>
    </source>
</evidence>
<evidence type="ECO:0000256" key="10">
    <source>
        <dbReference type="ARBA" id="ARBA00023034"/>
    </source>
</evidence>
<evidence type="ECO:0000256" key="7">
    <source>
        <dbReference type="ARBA" id="ARBA00022824"/>
    </source>
</evidence>
<evidence type="ECO:0000256" key="11">
    <source>
        <dbReference type="ARBA" id="ARBA00023098"/>
    </source>
</evidence>
<keyword evidence="6" id="KW-0812">Transmembrane</keyword>
<evidence type="ECO:0000256" key="5">
    <source>
        <dbReference type="ARBA" id="ARBA00022548"/>
    </source>
</evidence>
<dbReference type="Pfam" id="PF00010">
    <property type="entry name" value="HLH"/>
    <property type="match status" value="1"/>
</dbReference>
<dbReference type="FunFam" id="4.10.280.10:FF:000016">
    <property type="entry name" value="Sterol regulatory element-binding transcription factor 1"/>
    <property type="match status" value="1"/>
</dbReference>
<evidence type="ECO:0000256" key="19">
    <source>
        <dbReference type="ARBA" id="ARBA00023329"/>
    </source>
</evidence>
<evidence type="ECO:0000256" key="12">
    <source>
        <dbReference type="ARBA" id="ARBA00023125"/>
    </source>
</evidence>
<keyword evidence="9" id="KW-0805">Transcription regulation</keyword>
<dbReference type="GO" id="GO:0000981">
    <property type="term" value="F:DNA-binding transcription factor activity, RNA polymerase II-specific"/>
    <property type="evidence" value="ECO:0007669"/>
    <property type="project" value="TreeGrafter"/>
</dbReference>
<dbReference type="Ensembl" id="ENSPKIT00000040151.1">
    <property type="protein sequence ID" value="ENSPKIP00000015679.1"/>
    <property type="gene ID" value="ENSPKIG00000002311.1"/>
</dbReference>
<dbReference type="Gene3D" id="4.10.280.10">
    <property type="entry name" value="Helix-loop-helix DNA-binding domain"/>
    <property type="match status" value="1"/>
</dbReference>
<reference evidence="26" key="1">
    <citation type="submission" date="2025-08" db="UniProtKB">
        <authorList>
            <consortium name="Ensembl"/>
        </authorList>
    </citation>
    <scope>IDENTIFICATION</scope>
</reference>
<keyword evidence="18" id="KW-0539">Nucleus</keyword>
<evidence type="ECO:0000313" key="27">
    <source>
        <dbReference type="Proteomes" id="UP000261540"/>
    </source>
</evidence>
<keyword evidence="27" id="KW-1185">Reference proteome</keyword>